<dbReference type="SUPFAM" id="SSF46785">
    <property type="entry name" value="Winged helix' DNA-binding domain"/>
    <property type="match status" value="1"/>
</dbReference>
<organism evidence="2 3">
    <name type="scientific">Roseisolibacter agri</name>
    <dbReference type="NCBI Taxonomy" id="2014610"/>
    <lineage>
        <taxon>Bacteria</taxon>
        <taxon>Pseudomonadati</taxon>
        <taxon>Gemmatimonadota</taxon>
        <taxon>Gemmatimonadia</taxon>
        <taxon>Gemmatimonadales</taxon>
        <taxon>Gemmatimonadaceae</taxon>
        <taxon>Roseisolibacter</taxon>
    </lineage>
</organism>
<evidence type="ECO:0000259" key="1">
    <source>
        <dbReference type="PROSITE" id="PS50995"/>
    </source>
</evidence>
<accession>A0AA37V6H0</accession>
<name>A0AA37V6H0_9BACT</name>
<gene>
    <name evidence="2" type="ORF">rosag_18290</name>
</gene>
<dbReference type="PRINTS" id="PR00598">
    <property type="entry name" value="HTHMARR"/>
</dbReference>
<comment type="caution">
    <text evidence="2">The sequence shown here is derived from an EMBL/GenBank/DDBJ whole genome shotgun (WGS) entry which is preliminary data.</text>
</comment>
<feature type="domain" description="HTH marR-type" evidence="1">
    <location>
        <begin position="22"/>
        <end position="154"/>
    </location>
</feature>
<dbReference type="EMBL" id="BRXS01000003">
    <property type="protein sequence ID" value="GLC25316.1"/>
    <property type="molecule type" value="Genomic_DNA"/>
</dbReference>
<dbReference type="Proteomes" id="UP001161325">
    <property type="component" value="Unassembled WGS sequence"/>
</dbReference>
<dbReference type="GO" id="GO:0006950">
    <property type="term" value="P:response to stress"/>
    <property type="evidence" value="ECO:0007669"/>
    <property type="project" value="TreeGrafter"/>
</dbReference>
<dbReference type="InterPro" id="IPR000835">
    <property type="entry name" value="HTH_MarR-typ"/>
</dbReference>
<dbReference type="InterPro" id="IPR036390">
    <property type="entry name" value="WH_DNA-bd_sf"/>
</dbReference>
<dbReference type="PROSITE" id="PS50995">
    <property type="entry name" value="HTH_MARR_2"/>
    <property type="match status" value="1"/>
</dbReference>
<sequence>MTSSHPRHTPTPPDVGPAERDALKLWVVLSRAQAAIAAHAAADVARHGLTLAEFGVLEALHHKGPMLLGEVQRSLLVSSGGVTYLVDRLERRGLVRRDRCDEDRRARYAVLTDAGTAFVREAFPRHAAVVHAAMAGLTHEEQQAARALLRRLGTTAAALPVPESEAVSEEPAA</sequence>
<reference evidence="2" key="1">
    <citation type="submission" date="2022-08" db="EMBL/GenBank/DDBJ databases">
        <title>Draft genome sequencing of Roseisolibacter agri AW1220.</title>
        <authorList>
            <person name="Tobiishi Y."/>
            <person name="Tonouchi A."/>
        </authorList>
    </citation>
    <scope>NUCLEOTIDE SEQUENCE</scope>
    <source>
        <strain evidence="2">AW1220</strain>
    </source>
</reference>
<dbReference type="Pfam" id="PF12802">
    <property type="entry name" value="MarR_2"/>
    <property type="match status" value="1"/>
</dbReference>
<protein>
    <submittedName>
        <fullName evidence="2">MarR family transcriptional regulator</fullName>
    </submittedName>
</protein>
<dbReference type="InterPro" id="IPR036388">
    <property type="entry name" value="WH-like_DNA-bd_sf"/>
</dbReference>
<keyword evidence="3" id="KW-1185">Reference proteome</keyword>
<dbReference type="PANTHER" id="PTHR33164">
    <property type="entry name" value="TRANSCRIPTIONAL REGULATOR, MARR FAMILY"/>
    <property type="match status" value="1"/>
</dbReference>
<dbReference type="SMART" id="SM00347">
    <property type="entry name" value="HTH_MARR"/>
    <property type="match status" value="1"/>
</dbReference>
<dbReference type="Gene3D" id="1.10.10.10">
    <property type="entry name" value="Winged helix-like DNA-binding domain superfamily/Winged helix DNA-binding domain"/>
    <property type="match status" value="1"/>
</dbReference>
<proteinExistence type="predicted"/>
<dbReference type="GO" id="GO:0003700">
    <property type="term" value="F:DNA-binding transcription factor activity"/>
    <property type="evidence" value="ECO:0007669"/>
    <property type="project" value="InterPro"/>
</dbReference>
<evidence type="ECO:0000313" key="3">
    <source>
        <dbReference type="Proteomes" id="UP001161325"/>
    </source>
</evidence>
<evidence type="ECO:0000313" key="2">
    <source>
        <dbReference type="EMBL" id="GLC25316.1"/>
    </source>
</evidence>
<dbReference type="AlphaFoldDB" id="A0AA37V6H0"/>
<dbReference type="PANTHER" id="PTHR33164:SF101">
    <property type="entry name" value="TRANSCRIPTIONAL REPRESSOR MPRA"/>
    <property type="match status" value="1"/>
</dbReference>
<dbReference type="InterPro" id="IPR039422">
    <property type="entry name" value="MarR/SlyA-like"/>
</dbReference>
<dbReference type="RefSeq" id="WP_284349769.1">
    <property type="nucleotide sequence ID" value="NZ_BRXS01000003.1"/>
</dbReference>